<dbReference type="Proteomes" id="UP000236621">
    <property type="component" value="Unassembled WGS sequence"/>
</dbReference>
<comment type="similarity">
    <text evidence="2">Belongs to the ABC transporter superfamily. ABCC family. Conjugate transporter (TC 3.A.1.208) subfamily.</text>
</comment>
<evidence type="ECO:0000259" key="14">
    <source>
        <dbReference type="PROSITE" id="PS50929"/>
    </source>
</evidence>
<feature type="region of interest" description="Disordered" evidence="11">
    <location>
        <begin position="870"/>
        <end position="903"/>
    </location>
</feature>
<feature type="transmembrane region" description="Helical" evidence="12">
    <location>
        <begin position="1114"/>
        <end position="1133"/>
    </location>
</feature>
<accession>A0A2K3Q7N3</accession>
<dbReference type="CDD" id="cd18580">
    <property type="entry name" value="ABC_6TM_ABCC_D2"/>
    <property type="match status" value="1"/>
</dbReference>
<dbReference type="OrthoDB" id="6500128at2759"/>
<keyword evidence="7" id="KW-0067">ATP-binding</keyword>
<dbReference type="InterPro" id="IPR036640">
    <property type="entry name" value="ABC1_TM_sf"/>
</dbReference>
<feature type="transmembrane region" description="Helical" evidence="12">
    <location>
        <begin position="291"/>
        <end position="316"/>
    </location>
</feature>
<dbReference type="InterPro" id="IPR017871">
    <property type="entry name" value="ABC_transporter-like_CS"/>
</dbReference>
<evidence type="ECO:0000256" key="5">
    <source>
        <dbReference type="ARBA" id="ARBA00022692"/>
    </source>
</evidence>
<comment type="subcellular location">
    <subcellularLocation>
        <location evidence="1">Cell membrane</location>
        <topology evidence="1">Multi-pass membrane protein</topology>
    </subcellularLocation>
</comment>
<keyword evidence="9 12" id="KW-0472">Membrane</keyword>
<evidence type="ECO:0000256" key="11">
    <source>
        <dbReference type="SAM" id="MobiDB-lite"/>
    </source>
</evidence>
<feature type="domain" description="ABC transporter" evidence="13">
    <location>
        <begin position="1317"/>
        <end position="1552"/>
    </location>
</feature>
<feature type="domain" description="ABC transmembrane type-1" evidence="14">
    <location>
        <begin position="1046"/>
        <end position="1278"/>
    </location>
</feature>
<proteinExistence type="inferred from homology"/>
<dbReference type="PROSITE" id="PS00211">
    <property type="entry name" value="ABC_TRANSPORTER_1"/>
    <property type="match status" value="1"/>
</dbReference>
<feature type="domain" description="ABC transmembrane type-1" evidence="14">
    <location>
        <begin position="311"/>
        <end position="593"/>
    </location>
</feature>
<dbReference type="PANTHER" id="PTHR24223">
    <property type="entry name" value="ATP-BINDING CASSETTE SUB-FAMILY C"/>
    <property type="match status" value="1"/>
</dbReference>
<dbReference type="STRING" id="45235.A0A2K3Q7N3"/>
<feature type="transmembrane region" description="Helical" evidence="12">
    <location>
        <begin position="344"/>
        <end position="366"/>
    </location>
</feature>
<feature type="transmembrane region" description="Helical" evidence="12">
    <location>
        <begin position="1139"/>
        <end position="1157"/>
    </location>
</feature>
<keyword evidence="8 12" id="KW-1133">Transmembrane helix</keyword>
<name>A0A2K3Q7N3_9HYPO</name>
<dbReference type="FunFam" id="1.20.1560.10:FF:000055">
    <property type="entry name" value="ABC multidrug transporter (Eurofung)"/>
    <property type="match status" value="1"/>
</dbReference>
<dbReference type="SUPFAM" id="SSF52540">
    <property type="entry name" value="P-loop containing nucleoside triphosphate hydrolases"/>
    <property type="match status" value="2"/>
</dbReference>
<gene>
    <name evidence="15" type="ORF">TCAP_06521</name>
</gene>
<evidence type="ECO:0000313" key="15">
    <source>
        <dbReference type="EMBL" id="PNY23537.1"/>
    </source>
</evidence>
<protein>
    <submittedName>
        <fullName evidence="15">ABC transporter</fullName>
    </submittedName>
</protein>
<organism evidence="15 16">
    <name type="scientific">Tolypocladium capitatum</name>
    <dbReference type="NCBI Taxonomy" id="45235"/>
    <lineage>
        <taxon>Eukaryota</taxon>
        <taxon>Fungi</taxon>
        <taxon>Dikarya</taxon>
        <taxon>Ascomycota</taxon>
        <taxon>Pezizomycotina</taxon>
        <taxon>Sordariomycetes</taxon>
        <taxon>Hypocreomycetidae</taxon>
        <taxon>Hypocreales</taxon>
        <taxon>Ophiocordycipitaceae</taxon>
        <taxon>Tolypocladium</taxon>
    </lineage>
</organism>
<dbReference type="Gene3D" id="1.20.1560.10">
    <property type="entry name" value="ABC transporter type 1, transmembrane domain"/>
    <property type="match status" value="2"/>
</dbReference>
<dbReference type="Pfam" id="PF00005">
    <property type="entry name" value="ABC_tran"/>
    <property type="match status" value="2"/>
</dbReference>
<feature type="transmembrane region" description="Helical" evidence="12">
    <location>
        <begin position="527"/>
        <end position="554"/>
    </location>
</feature>
<evidence type="ECO:0000256" key="4">
    <source>
        <dbReference type="ARBA" id="ARBA00022475"/>
    </source>
</evidence>
<evidence type="ECO:0000313" key="16">
    <source>
        <dbReference type="Proteomes" id="UP000236621"/>
    </source>
</evidence>
<evidence type="ECO:0000256" key="2">
    <source>
        <dbReference type="ARBA" id="ARBA00009726"/>
    </source>
</evidence>
<dbReference type="GO" id="GO:0005886">
    <property type="term" value="C:plasma membrane"/>
    <property type="evidence" value="ECO:0007669"/>
    <property type="project" value="UniProtKB-SubCell"/>
</dbReference>
<dbReference type="InterPro" id="IPR003439">
    <property type="entry name" value="ABC_transporter-like_ATP-bd"/>
</dbReference>
<evidence type="ECO:0000256" key="12">
    <source>
        <dbReference type="SAM" id="Phobius"/>
    </source>
</evidence>
<dbReference type="InterPro" id="IPR027417">
    <property type="entry name" value="P-loop_NTPase"/>
</dbReference>
<dbReference type="GO" id="GO:0005524">
    <property type="term" value="F:ATP binding"/>
    <property type="evidence" value="ECO:0007669"/>
    <property type="project" value="UniProtKB-KW"/>
</dbReference>
<dbReference type="CDD" id="cd03244">
    <property type="entry name" value="ABCC_MRP_domain2"/>
    <property type="match status" value="1"/>
</dbReference>
<dbReference type="PROSITE" id="PS50893">
    <property type="entry name" value="ABC_TRANSPORTER_2"/>
    <property type="match status" value="2"/>
</dbReference>
<keyword evidence="6" id="KW-0547">Nucleotide-binding</keyword>
<evidence type="ECO:0000256" key="6">
    <source>
        <dbReference type="ARBA" id="ARBA00022741"/>
    </source>
</evidence>
<dbReference type="FunFam" id="3.40.50.300:FF:002145">
    <property type="entry name" value="ABC transporter (MsbA subfamily)"/>
    <property type="match status" value="1"/>
</dbReference>
<dbReference type="PROSITE" id="PS50929">
    <property type="entry name" value="ABC_TM1F"/>
    <property type="match status" value="2"/>
</dbReference>
<dbReference type="InterPro" id="IPR003593">
    <property type="entry name" value="AAA+_ATPase"/>
</dbReference>
<feature type="compositionally biased region" description="Polar residues" evidence="11">
    <location>
        <begin position="894"/>
        <end position="903"/>
    </location>
</feature>
<evidence type="ECO:0000256" key="9">
    <source>
        <dbReference type="ARBA" id="ARBA00023136"/>
    </source>
</evidence>
<dbReference type="Gene3D" id="3.40.50.300">
    <property type="entry name" value="P-loop containing nucleotide triphosphate hydrolases"/>
    <property type="match status" value="2"/>
</dbReference>
<dbReference type="InterPro" id="IPR044746">
    <property type="entry name" value="ABCC_6TM_D1"/>
</dbReference>
<dbReference type="Pfam" id="PF00664">
    <property type="entry name" value="ABC_membrane"/>
    <property type="match status" value="3"/>
</dbReference>
<keyword evidence="4" id="KW-1003">Cell membrane</keyword>
<feature type="domain" description="ABC transporter" evidence="13">
    <location>
        <begin position="650"/>
        <end position="878"/>
    </location>
</feature>
<evidence type="ECO:0000256" key="10">
    <source>
        <dbReference type="ARBA" id="ARBA00023180"/>
    </source>
</evidence>
<keyword evidence="16" id="KW-1185">Reference proteome</keyword>
<dbReference type="EMBL" id="NRSZ01001087">
    <property type="protein sequence ID" value="PNY23537.1"/>
    <property type="molecule type" value="Genomic_DNA"/>
</dbReference>
<comment type="caution">
    <text evidence="15">The sequence shown here is derived from an EMBL/GenBank/DDBJ whole genome shotgun (WGS) entry which is preliminary data.</text>
</comment>
<dbReference type="GO" id="GO:0140359">
    <property type="term" value="F:ABC-type transporter activity"/>
    <property type="evidence" value="ECO:0007669"/>
    <property type="project" value="InterPro"/>
</dbReference>
<dbReference type="PANTHER" id="PTHR24223:SF399">
    <property type="entry name" value="ABC TRANSPORTER ATNG"/>
    <property type="match status" value="1"/>
</dbReference>
<evidence type="ECO:0000256" key="8">
    <source>
        <dbReference type="ARBA" id="ARBA00022989"/>
    </source>
</evidence>
<feature type="compositionally biased region" description="Polar residues" evidence="11">
    <location>
        <begin position="874"/>
        <end position="884"/>
    </location>
</feature>
<dbReference type="SMART" id="SM00382">
    <property type="entry name" value="AAA"/>
    <property type="match status" value="2"/>
</dbReference>
<keyword evidence="5 12" id="KW-0812">Transmembrane</keyword>
<feature type="transmembrane region" description="Helical" evidence="12">
    <location>
        <begin position="922"/>
        <end position="950"/>
    </location>
</feature>
<dbReference type="InterPro" id="IPR011527">
    <property type="entry name" value="ABC1_TM_dom"/>
</dbReference>
<evidence type="ECO:0000256" key="3">
    <source>
        <dbReference type="ARBA" id="ARBA00022448"/>
    </source>
</evidence>
<reference evidence="15 16" key="1">
    <citation type="submission" date="2017-08" db="EMBL/GenBank/DDBJ databases">
        <title>Harnessing the power of phylogenomics to disentangle the directionality and signatures of interkingdom host jumping in the parasitic fungal genus Tolypocladium.</title>
        <authorList>
            <person name="Quandt C.A."/>
            <person name="Patterson W."/>
            <person name="Spatafora J.W."/>
        </authorList>
    </citation>
    <scope>NUCLEOTIDE SEQUENCE [LARGE SCALE GENOMIC DNA]</scope>
    <source>
        <strain evidence="15 16">CBS 113982</strain>
    </source>
</reference>
<dbReference type="InterPro" id="IPR044726">
    <property type="entry name" value="ABCC_6TM_D2"/>
</dbReference>
<dbReference type="InterPro" id="IPR050173">
    <property type="entry name" value="ABC_transporter_C-like"/>
</dbReference>
<evidence type="ECO:0000259" key="13">
    <source>
        <dbReference type="PROSITE" id="PS50893"/>
    </source>
</evidence>
<sequence length="1554" mass="170618">METNHSAGITRRETCSSCDSLFWPAALGCDIGRFDFSLFFEQTVLGTGPCSILLLCALPRLIQLSNDSRKASYSHRFRFKIVCTLIKRRQVTAPRVSDIDKVVYSLYISLQLSLLIGWSQNLSQLAVSRVAVATAALRFADAIALFLLSYLEHHRSVRPSTIVCAYLVFSTLFDAIQCRTLWLLDDCRPGLAPLFSAMLTTKVAILVLEVQGKRNHLLGPWRRLGPEATSGIVNRGFFWWLNSLLIRGFRATLSPDALYEPDDELRSNKLLRKLLSAWQARKDSRPRRYRLILSVCSALKGALALAVVPRLCLVGFKFAQPFLIQRVINLVQEAPAEQNGDETAVTYVFILATALIYLGTAISTGFYQHNLFRSITMIRGALVSITCIQSLTLDASLANSSGSATLTLTGPDVNTISLAFEFFHEIWACPIEIALAIWLLERQLGPGCIGPAISVIVCTLAMTHLSKYMAPARKAWNDAIQHRVTTTSSVIGSIKEVKMLGLVDSWQSCIQSLRVEELNRSKTFRKFIAYMNVLGNTPSAMAPILTFGIAIAVYSRNTQQRLSIETAFTSLSIISLMTGPLSQLLTAVPYFVNCFGSCDRMQAFLGNCQDAGRSLAALEQDDIGVLQATTADIELSDWQGGPSRDRRALITTRDASFAVGAGGAPILHDISLDITPSTLTIVTGKVGSGKSMLLLGLLGELHATGSVTTSENGAAYCSQSTWLVHGSIKQNILGHSGHGVDERWYQKVVQACALDMDFQQLTAGDQTSVGSKGLALSGGQRHRVALARGLYSRKPLLLVDDVLSSLDATTRHLVWNRVFGPSGLCRSTGTAVVLASHFLGMLQETDNIIVLESGRIKHRGTLSTLDSQGYLPHQAQTGTSNPSLTDKDKAAAQPANQGPESEQVVNADIEDLMSRSSDSSLYWYYFKSIGWSYGLVALAAEILSVFFQLFHRTLPPRMSWTLCHFSANAATRDMAKVVDRSKHTGPERRYRHVFRGLYHVLVIGSRLHSHQLLVSHLFLCRHAVLALVLDSYVPAVRFTFVEVIPKSAQALHWTLLETVMRAPLSFFASTDSGDLVNRFSQDMSLVDRELPTAMYTTTHGLFYPAVPPSRSAPVTYLVAGILLCIGEGVLIVLGAKYLAAAVPFMIIVLYSLQSFYLRTSRQLRILDLQAKAPLYAHLMETTGGLVTIRAFQWQPAMRQTALRLLDLSQRPHYLLFSIQRWLTLVLDIVVAASATLLVAIALLTKTSSPSGIGVAMYNVIGFSQSLADLISSWTSLETSLGAISRLRSFEKTTPSETQGDIVAVQELPKTWPFSGQLELKNVTASYSQQDGAEPALHDISLLIRPGQKVAICGRTGSGKSSLILTLFRLLDYSGSIVLDGVDISAAPREILRSRLITVPQEPVLFPGSLRSNLVTQSPAAQNVGMPTDEEIVSTLEKLGLWDRISLHGGLDIDMADLALSHGQKQLLCLARAVLHKHLGKVIILDEAMSAMDRNTEDVMVKALETEFKDHTVVSVVHRLNTVRDFDTIVVLDRGKVIRVGTPSELLTEDYHLRD</sequence>
<feature type="transmembrane region" description="Helical" evidence="12">
    <location>
        <begin position="1221"/>
        <end position="1243"/>
    </location>
</feature>
<evidence type="ECO:0000256" key="1">
    <source>
        <dbReference type="ARBA" id="ARBA00004651"/>
    </source>
</evidence>
<dbReference type="CDD" id="cd18579">
    <property type="entry name" value="ABC_6TM_ABCC_D1"/>
    <property type="match status" value="1"/>
</dbReference>
<keyword evidence="10" id="KW-0325">Glycoprotein</keyword>
<evidence type="ECO:0000256" key="7">
    <source>
        <dbReference type="ARBA" id="ARBA00022840"/>
    </source>
</evidence>
<keyword evidence="3" id="KW-0813">Transport</keyword>
<dbReference type="SUPFAM" id="SSF90123">
    <property type="entry name" value="ABC transporter transmembrane region"/>
    <property type="match status" value="2"/>
</dbReference>
<dbReference type="GO" id="GO:0016887">
    <property type="term" value="F:ATP hydrolysis activity"/>
    <property type="evidence" value="ECO:0007669"/>
    <property type="project" value="InterPro"/>
</dbReference>